<dbReference type="AlphaFoldDB" id="D5BTY8"/>
<feature type="transmembrane region" description="Helical" evidence="7">
    <location>
        <begin position="6"/>
        <end position="23"/>
    </location>
</feature>
<dbReference type="HOGENOM" id="CLU_020365_0_1_5"/>
<proteinExistence type="inferred from homology"/>
<dbReference type="PANTHER" id="PTHR30563:SF0">
    <property type="entry name" value="DNA RECOMBINATION PROTEIN RMUC"/>
    <property type="match status" value="1"/>
</dbReference>
<feature type="coiled-coil region" evidence="6">
    <location>
        <begin position="36"/>
        <end position="63"/>
    </location>
</feature>
<comment type="similarity">
    <text evidence="2">Belongs to the RmuC family.</text>
</comment>
<dbReference type="eggNOG" id="COG1322">
    <property type="taxonomic scope" value="Bacteria"/>
</dbReference>
<dbReference type="RefSeq" id="WP_013046362.1">
    <property type="nucleotide sequence ID" value="NC_014010.1"/>
</dbReference>
<accession>D5BTY8</accession>
<evidence type="ECO:0000256" key="6">
    <source>
        <dbReference type="SAM" id="Coils"/>
    </source>
</evidence>
<name>D5BTY8_PUNMI</name>
<comment type="function">
    <text evidence="1">Involved in DNA recombination.</text>
</comment>
<evidence type="ECO:0000313" key="8">
    <source>
        <dbReference type="EMBL" id="ADE39735.1"/>
    </source>
</evidence>
<dbReference type="OrthoDB" id="370725at2"/>
<dbReference type="STRING" id="488538.SAR116_1492"/>
<gene>
    <name evidence="8" type="ordered locus">SAR116_1492</name>
</gene>
<keyword evidence="5" id="KW-0233">DNA recombination</keyword>
<dbReference type="KEGG" id="apb:SAR116_1492"/>
<evidence type="ECO:0000256" key="4">
    <source>
        <dbReference type="ARBA" id="ARBA00023054"/>
    </source>
</evidence>
<dbReference type="Pfam" id="PF02646">
    <property type="entry name" value="RmuC"/>
    <property type="match status" value="1"/>
</dbReference>
<sequence length="359" mass="39538">MSALEMILLGVIAIIAVMVFVSMSRHKASPQSDDGLAELRGQLSQLSNQSAELQRVIASQMSETEGRIGTRLEQSMRDQNERTNKQLNGMAEKLVVISEANAHISALSGQVTQLQNILSNKQARGSFGEVQLENLVRDALPDSAYDFQATLGNGKRVDCLLALPNPPGAICIDSKFPLESYRRLVDAADEPSRDMARRGLEADVKKHINDIADKYIVPGETAESAILFLPSESVYAEINIQLPRLVDESRRKHVYMAGPDNLMLILHTVRAILRDARMHEAAGLIQTQVDTMMQDVRRLDDRVAKLASHFSQAEKDIADIQTSTRKITSRGDKIAEIEVIDAKAVDDMPPEKSSGDLLG</sequence>
<dbReference type="EMBL" id="CP001751">
    <property type="protein sequence ID" value="ADE39735.1"/>
    <property type="molecule type" value="Genomic_DNA"/>
</dbReference>
<organism evidence="8 9">
    <name type="scientific">Puniceispirillum marinum (strain IMCC1322)</name>
    <dbReference type="NCBI Taxonomy" id="488538"/>
    <lineage>
        <taxon>Bacteria</taxon>
        <taxon>Pseudomonadati</taxon>
        <taxon>Pseudomonadota</taxon>
        <taxon>Alphaproteobacteria</taxon>
        <taxon>Candidatus Puniceispirillales</taxon>
        <taxon>Candidatus Puniceispirillaceae</taxon>
        <taxon>Candidatus Puniceispirillum</taxon>
    </lineage>
</organism>
<evidence type="ECO:0000256" key="5">
    <source>
        <dbReference type="ARBA" id="ARBA00023172"/>
    </source>
</evidence>
<reference evidence="8 9" key="1">
    <citation type="journal article" date="2010" name="J. Bacteriol.">
        <title>Complete genome sequence of "Candidatus Puniceispirillum marinum" IMCC1322, a representative of the SAR116 clade in the Alphaproteobacteria.</title>
        <authorList>
            <person name="Oh H.M."/>
            <person name="Kwon K.K."/>
            <person name="Kang I."/>
            <person name="Kang S.G."/>
            <person name="Lee J.H."/>
            <person name="Kim S.J."/>
            <person name="Cho J.C."/>
        </authorList>
    </citation>
    <scope>NUCLEOTIDE SEQUENCE [LARGE SCALE GENOMIC DNA]</scope>
    <source>
        <strain evidence="8 9">IMCC1322</strain>
    </source>
</reference>
<keyword evidence="9" id="KW-1185">Reference proteome</keyword>
<evidence type="ECO:0000256" key="3">
    <source>
        <dbReference type="ARBA" id="ARBA00021840"/>
    </source>
</evidence>
<dbReference type="PANTHER" id="PTHR30563">
    <property type="entry name" value="DNA RECOMBINATION PROTEIN RMUC"/>
    <property type="match status" value="1"/>
</dbReference>
<evidence type="ECO:0000256" key="2">
    <source>
        <dbReference type="ARBA" id="ARBA00009840"/>
    </source>
</evidence>
<evidence type="ECO:0000256" key="7">
    <source>
        <dbReference type="SAM" id="Phobius"/>
    </source>
</evidence>
<dbReference type="GO" id="GO:0006310">
    <property type="term" value="P:DNA recombination"/>
    <property type="evidence" value="ECO:0007669"/>
    <property type="project" value="UniProtKB-KW"/>
</dbReference>
<dbReference type="Proteomes" id="UP000007460">
    <property type="component" value="Chromosome"/>
</dbReference>
<evidence type="ECO:0000313" key="9">
    <source>
        <dbReference type="Proteomes" id="UP000007460"/>
    </source>
</evidence>
<keyword evidence="4 6" id="KW-0175">Coiled coil</keyword>
<keyword evidence="7" id="KW-0472">Membrane</keyword>
<evidence type="ECO:0000256" key="1">
    <source>
        <dbReference type="ARBA" id="ARBA00003416"/>
    </source>
</evidence>
<dbReference type="SMR" id="D5BTY8"/>
<keyword evidence="7" id="KW-1133">Transmembrane helix</keyword>
<protein>
    <recommendedName>
        <fullName evidence="3">DNA recombination protein RmuC homolog</fullName>
    </recommendedName>
</protein>
<dbReference type="InterPro" id="IPR003798">
    <property type="entry name" value="DNA_recombination_RmuC"/>
</dbReference>
<keyword evidence="7" id="KW-0812">Transmembrane</keyword>